<protein>
    <submittedName>
        <fullName evidence="2">Putative secreted protein</fullName>
    </submittedName>
</protein>
<proteinExistence type="evidence at transcript level"/>
<keyword evidence="1" id="KW-0812">Transmembrane</keyword>
<keyword evidence="1" id="KW-1133">Transmembrane helix</keyword>
<dbReference type="EMBL" id="GANP01013594">
    <property type="protein sequence ID" value="JAB70874.1"/>
    <property type="molecule type" value="mRNA"/>
</dbReference>
<sequence>MATPSTSTTLKRIRTVNAVLCVLGILISCYAYRVETRKGTRQKLPSDVRYQPAHELFQGVYIKVWKRIRVIGPHRWIEITVYNSTQQRLWCALLPLRPRVWCTGRKNSWRNYISCSASYLTLGLCIWRVSCIFVLHDFLRRVRHHVCDQRPAADLQRAAPQARFCTASQGKTQLMTFPRSARFRPEHEEFFLILFL</sequence>
<name>V5H1Q5_IXORI</name>
<reference evidence="2" key="1">
    <citation type="journal article" date="2015" name="Sci. Rep.">
        <title>Tissue- and time-dependent transcription in Ixodes ricinus salivary glands and midguts when blood feeding on the vertebrate host.</title>
        <authorList>
            <person name="Kotsyfakis M."/>
            <person name="Schwarz A."/>
            <person name="Erhart J."/>
            <person name="Ribeiro J.M."/>
        </authorList>
    </citation>
    <scope>NUCLEOTIDE SEQUENCE</scope>
    <source>
        <tissue evidence="2">Salivary gland and midgut</tissue>
    </source>
</reference>
<organism evidence="2">
    <name type="scientific">Ixodes ricinus</name>
    <name type="common">Common tick</name>
    <name type="synonym">Acarus ricinus</name>
    <dbReference type="NCBI Taxonomy" id="34613"/>
    <lineage>
        <taxon>Eukaryota</taxon>
        <taxon>Metazoa</taxon>
        <taxon>Ecdysozoa</taxon>
        <taxon>Arthropoda</taxon>
        <taxon>Chelicerata</taxon>
        <taxon>Arachnida</taxon>
        <taxon>Acari</taxon>
        <taxon>Parasitiformes</taxon>
        <taxon>Ixodida</taxon>
        <taxon>Ixodoidea</taxon>
        <taxon>Ixodidae</taxon>
        <taxon>Ixodinae</taxon>
        <taxon>Ixodes</taxon>
    </lineage>
</organism>
<evidence type="ECO:0000313" key="2">
    <source>
        <dbReference type="EMBL" id="JAB70874.1"/>
    </source>
</evidence>
<evidence type="ECO:0000256" key="1">
    <source>
        <dbReference type="SAM" id="Phobius"/>
    </source>
</evidence>
<dbReference type="AlphaFoldDB" id="V5H1Q5"/>
<accession>V5H1Q5</accession>
<keyword evidence="1" id="KW-0472">Membrane</keyword>
<feature type="transmembrane region" description="Helical" evidence="1">
    <location>
        <begin position="12"/>
        <end position="32"/>
    </location>
</feature>